<evidence type="ECO:0000256" key="2">
    <source>
        <dbReference type="ARBA" id="ARBA00001970"/>
    </source>
</evidence>
<evidence type="ECO:0000256" key="10">
    <source>
        <dbReference type="PIRSR" id="PIRSR600823-1"/>
    </source>
</evidence>
<feature type="site" description="Transition state stabilizer" evidence="12">
    <location>
        <position position="104"/>
    </location>
</feature>
<dbReference type="PANTHER" id="PTHR31388:SF34">
    <property type="entry name" value="PEROXIDASE 10"/>
    <property type="match status" value="1"/>
</dbReference>
<keyword evidence="5" id="KW-0575">Peroxidase</keyword>
<evidence type="ECO:0000256" key="8">
    <source>
        <dbReference type="ARBA" id="ARBA00023002"/>
    </source>
</evidence>
<dbReference type="PROSITE" id="PS00436">
    <property type="entry name" value="PEROXIDASE_2"/>
    <property type="match status" value="1"/>
</dbReference>
<dbReference type="GO" id="GO:0140825">
    <property type="term" value="F:lactoperoxidase activity"/>
    <property type="evidence" value="ECO:0007669"/>
    <property type="project" value="UniProtKB-EC"/>
</dbReference>
<evidence type="ECO:0000313" key="15">
    <source>
        <dbReference type="EMBL" id="MBW92037.1"/>
    </source>
</evidence>
<evidence type="ECO:0000256" key="4">
    <source>
        <dbReference type="ARBA" id="ARBA00012313"/>
    </source>
</evidence>
<reference evidence="15" key="1">
    <citation type="submission" date="2018-02" db="EMBL/GenBank/DDBJ databases">
        <title>Rhizophora mucronata_Transcriptome.</title>
        <authorList>
            <person name="Meera S.P."/>
            <person name="Sreeshan A."/>
            <person name="Augustine A."/>
        </authorList>
    </citation>
    <scope>NUCLEOTIDE SEQUENCE</scope>
    <source>
        <tissue evidence="15">Leaf</tissue>
    </source>
</reference>
<keyword evidence="13" id="KW-0812">Transmembrane</keyword>
<dbReference type="InterPro" id="IPR010255">
    <property type="entry name" value="Haem_peroxidase_sf"/>
</dbReference>
<dbReference type="AlphaFoldDB" id="A0A2P2JEY6"/>
<dbReference type="PANTHER" id="PTHR31388">
    <property type="entry name" value="PEROXIDASE 72-RELATED"/>
    <property type="match status" value="1"/>
</dbReference>
<dbReference type="GO" id="GO:0046872">
    <property type="term" value="F:metal ion binding"/>
    <property type="evidence" value="ECO:0007669"/>
    <property type="project" value="UniProtKB-KW"/>
</dbReference>
<dbReference type="PRINTS" id="PR00461">
    <property type="entry name" value="PLPEROXIDASE"/>
</dbReference>
<feature type="transmembrane region" description="Helical" evidence="13">
    <location>
        <begin position="111"/>
        <end position="130"/>
    </location>
</feature>
<evidence type="ECO:0000256" key="6">
    <source>
        <dbReference type="ARBA" id="ARBA00022617"/>
    </source>
</evidence>
<evidence type="ECO:0000256" key="11">
    <source>
        <dbReference type="PIRSR" id="PIRSR600823-3"/>
    </source>
</evidence>
<dbReference type="InterPro" id="IPR000823">
    <property type="entry name" value="Peroxidase_pln"/>
</dbReference>
<feature type="binding site" evidence="11">
    <location>
        <position position="109"/>
    </location>
    <ligand>
        <name>Ca(2+)</name>
        <dbReference type="ChEBI" id="CHEBI:29108"/>
        <label>1</label>
    </ligand>
</feature>
<evidence type="ECO:0000256" key="12">
    <source>
        <dbReference type="PIRSR" id="PIRSR600823-4"/>
    </source>
</evidence>
<dbReference type="InterPro" id="IPR002016">
    <property type="entry name" value="Haem_peroxidase"/>
</dbReference>
<comment type="catalytic activity">
    <reaction evidence="1">
        <text>2 a phenolic donor + H2O2 = 2 a phenolic radical donor + 2 H2O</text>
        <dbReference type="Rhea" id="RHEA:56136"/>
        <dbReference type="ChEBI" id="CHEBI:15377"/>
        <dbReference type="ChEBI" id="CHEBI:16240"/>
        <dbReference type="ChEBI" id="CHEBI:139520"/>
        <dbReference type="ChEBI" id="CHEBI:139521"/>
        <dbReference type="EC" id="1.11.1.7"/>
    </reaction>
</comment>
<protein>
    <recommendedName>
        <fullName evidence="4">peroxidase</fullName>
        <ecNumber evidence="4">1.11.1.7</ecNumber>
    </recommendedName>
</protein>
<dbReference type="InterPro" id="IPR019794">
    <property type="entry name" value="Peroxidases_AS"/>
</dbReference>
<feature type="active site" description="Proton acceptor" evidence="10">
    <location>
        <position position="108"/>
    </location>
</feature>
<dbReference type="SUPFAM" id="SSF48113">
    <property type="entry name" value="Heme-dependent peroxidases"/>
    <property type="match status" value="1"/>
</dbReference>
<dbReference type="GO" id="GO:0006979">
    <property type="term" value="P:response to oxidative stress"/>
    <property type="evidence" value="ECO:0007669"/>
    <property type="project" value="InterPro"/>
</dbReference>
<evidence type="ECO:0000256" key="13">
    <source>
        <dbReference type="SAM" id="Phobius"/>
    </source>
</evidence>
<comment type="cofactor">
    <cofactor evidence="11">
        <name>Ca(2+)</name>
        <dbReference type="ChEBI" id="CHEBI:29108"/>
    </cofactor>
    <text evidence="11">Binds 2 calcium ions per subunit.</text>
</comment>
<dbReference type="Gene3D" id="1.10.520.10">
    <property type="match status" value="1"/>
</dbReference>
<evidence type="ECO:0000256" key="5">
    <source>
        <dbReference type="ARBA" id="ARBA00022559"/>
    </source>
</evidence>
<organism evidence="15">
    <name type="scientific">Rhizophora mucronata</name>
    <name type="common">Asiatic mangrove</name>
    <dbReference type="NCBI Taxonomy" id="61149"/>
    <lineage>
        <taxon>Eukaryota</taxon>
        <taxon>Viridiplantae</taxon>
        <taxon>Streptophyta</taxon>
        <taxon>Embryophyta</taxon>
        <taxon>Tracheophyta</taxon>
        <taxon>Spermatophyta</taxon>
        <taxon>Magnoliopsida</taxon>
        <taxon>eudicotyledons</taxon>
        <taxon>Gunneridae</taxon>
        <taxon>Pentapetalae</taxon>
        <taxon>rosids</taxon>
        <taxon>fabids</taxon>
        <taxon>Malpighiales</taxon>
        <taxon>Rhizophoraceae</taxon>
        <taxon>Rhizophora</taxon>
    </lineage>
</organism>
<accession>A0A2P2JEY6</accession>
<feature type="binding site" evidence="11">
    <location>
        <position position="112"/>
    </location>
    <ligand>
        <name>Ca(2+)</name>
        <dbReference type="ChEBI" id="CHEBI:29108"/>
        <label>1</label>
    </ligand>
</feature>
<evidence type="ECO:0000259" key="14">
    <source>
        <dbReference type="PROSITE" id="PS50873"/>
    </source>
</evidence>
<keyword evidence="8" id="KW-0560">Oxidoreductase</keyword>
<evidence type="ECO:0000256" key="7">
    <source>
        <dbReference type="ARBA" id="ARBA00022723"/>
    </source>
</evidence>
<dbReference type="EC" id="1.11.1.7" evidence="4"/>
<evidence type="ECO:0000256" key="1">
    <source>
        <dbReference type="ARBA" id="ARBA00000189"/>
    </source>
</evidence>
<keyword evidence="13" id="KW-0472">Membrane</keyword>
<evidence type="ECO:0000256" key="3">
    <source>
        <dbReference type="ARBA" id="ARBA00002322"/>
    </source>
</evidence>
<keyword evidence="9" id="KW-0408">Iron</keyword>
<keyword evidence="11" id="KW-0106">Calcium</keyword>
<keyword evidence="7 11" id="KW-0479">Metal-binding</keyword>
<comment type="cofactor">
    <cofactor evidence="2">
        <name>heme b</name>
        <dbReference type="ChEBI" id="CHEBI:60344"/>
    </cofactor>
</comment>
<dbReference type="EMBL" id="GGEC01011554">
    <property type="protein sequence ID" value="MBW92037.1"/>
    <property type="molecule type" value="Transcribed_RNA"/>
</dbReference>
<proteinExistence type="predicted"/>
<dbReference type="GO" id="GO:0020037">
    <property type="term" value="F:heme binding"/>
    <property type="evidence" value="ECO:0007669"/>
    <property type="project" value="InterPro"/>
</dbReference>
<keyword evidence="6" id="KW-0349">Heme</keyword>
<keyword evidence="13" id="KW-1133">Transmembrane helix</keyword>
<name>A0A2P2JEY6_RHIMU</name>
<sequence length="149" mass="17527">MFSSINPHEIPFSDDHSKHFVEFCTFDRQMGLKFFSYFIMSSTLLLFLLPLVTSFPNFIPPPNANGQLDYRYYDWSCPNLETIVRYGVWAASKNDNRIAASLLRMHFHDCFVNVSFLYSFILSVLCFSPVRQEKAWKMKELEILDRAMN</sequence>
<feature type="domain" description="Plant heme peroxidase family profile" evidence="14">
    <location>
        <begin position="67"/>
        <end position="113"/>
    </location>
</feature>
<feature type="transmembrane region" description="Helical" evidence="13">
    <location>
        <begin position="34"/>
        <end position="52"/>
    </location>
</feature>
<comment type="function">
    <text evidence="3">Removal of H(2)O(2), oxidation of toxic reductants, biosynthesis and degradation of lignin, suberization, auxin catabolism, response to environmental stresses such as wounding, pathogen attack and oxidative stress. These functions might be dependent on each isozyme/isoform in each plant tissue.</text>
</comment>
<dbReference type="PROSITE" id="PS50873">
    <property type="entry name" value="PEROXIDASE_4"/>
    <property type="match status" value="1"/>
</dbReference>
<evidence type="ECO:0000256" key="9">
    <source>
        <dbReference type="ARBA" id="ARBA00023004"/>
    </source>
</evidence>